<comment type="similarity">
    <text evidence="1">Belongs to the FrmR/RcnR family.</text>
</comment>
<evidence type="ECO:0000256" key="1">
    <source>
        <dbReference type="ARBA" id="ARBA00005260"/>
    </source>
</evidence>
<protein>
    <submittedName>
        <fullName evidence="2">Metal-sensitive transcriptional repressor</fullName>
    </submittedName>
</protein>
<dbReference type="STRING" id="1073328.SAMN05216294_1904"/>
<dbReference type="GO" id="GO:0046872">
    <property type="term" value="F:metal ion binding"/>
    <property type="evidence" value="ECO:0007669"/>
    <property type="project" value="InterPro"/>
</dbReference>
<dbReference type="GO" id="GO:0045892">
    <property type="term" value="P:negative regulation of DNA-templated transcription"/>
    <property type="evidence" value="ECO:0007669"/>
    <property type="project" value="UniProtKB-ARBA"/>
</dbReference>
<name>A0A1H2RAH6_9FLAO</name>
<dbReference type="RefSeq" id="WP_072882308.1">
    <property type="nucleotide sequence ID" value="NZ_FNKI01000002.1"/>
</dbReference>
<evidence type="ECO:0000313" key="3">
    <source>
        <dbReference type="Proteomes" id="UP000199592"/>
    </source>
</evidence>
<dbReference type="InterPro" id="IPR038390">
    <property type="entry name" value="Metal_Tscrpt_repr_sf"/>
</dbReference>
<sequence>MIPKDLSQDIKTRLQSINGQVNGLVRLLDESSDPEKILVQFKAVKNALDKAHHLLLDETYRKTLAIKISETVEACPGNCGNEERIEFIRKQFPDLELDSLTEKMKEIDALKAKLENHKNA</sequence>
<dbReference type="InterPro" id="IPR003735">
    <property type="entry name" value="Metal_Tscrpt_repr"/>
</dbReference>
<dbReference type="OrthoDB" id="598199at2"/>
<organism evidence="2 3">
    <name type="scientific">Flagellimonas zhangzhouensis</name>
    <dbReference type="NCBI Taxonomy" id="1073328"/>
    <lineage>
        <taxon>Bacteria</taxon>
        <taxon>Pseudomonadati</taxon>
        <taxon>Bacteroidota</taxon>
        <taxon>Flavobacteriia</taxon>
        <taxon>Flavobacteriales</taxon>
        <taxon>Flavobacteriaceae</taxon>
        <taxon>Flagellimonas</taxon>
    </lineage>
</organism>
<reference evidence="3" key="1">
    <citation type="submission" date="2016-10" db="EMBL/GenBank/DDBJ databases">
        <authorList>
            <person name="Varghese N."/>
            <person name="Submissions S."/>
        </authorList>
    </citation>
    <scope>NUCLEOTIDE SEQUENCE [LARGE SCALE GENOMIC DNA]</scope>
    <source>
        <strain evidence="3">DSM 25030</strain>
    </source>
</reference>
<dbReference type="Gene3D" id="1.20.58.1000">
    <property type="entry name" value="Metal-sensitive repressor, helix protomer"/>
    <property type="match status" value="1"/>
</dbReference>
<gene>
    <name evidence="2" type="ORF">SAMN04487892_0556</name>
</gene>
<dbReference type="EMBL" id="FNMY01000001">
    <property type="protein sequence ID" value="SDW16407.1"/>
    <property type="molecule type" value="Genomic_DNA"/>
</dbReference>
<evidence type="ECO:0000313" key="2">
    <source>
        <dbReference type="EMBL" id="SDW16407.1"/>
    </source>
</evidence>
<accession>A0A1H2RAH6</accession>
<keyword evidence="3" id="KW-1185">Reference proteome</keyword>
<dbReference type="AlphaFoldDB" id="A0A1H2RAH6"/>
<dbReference type="Pfam" id="PF02583">
    <property type="entry name" value="Trns_repr_metal"/>
    <property type="match status" value="1"/>
</dbReference>
<dbReference type="GO" id="GO:0003677">
    <property type="term" value="F:DNA binding"/>
    <property type="evidence" value="ECO:0007669"/>
    <property type="project" value="InterPro"/>
</dbReference>
<proteinExistence type="inferred from homology"/>
<dbReference type="Proteomes" id="UP000199592">
    <property type="component" value="Unassembled WGS sequence"/>
</dbReference>